<dbReference type="PANTHER" id="PTHR47481:SF14">
    <property type="entry name" value="RETROTRANSPOSON COPIA-LIKE N-TERMINAL DOMAIN-CONTAINING PROTEIN"/>
    <property type="match status" value="1"/>
</dbReference>
<keyword evidence="1" id="KW-0479">Metal-binding</keyword>
<dbReference type="InterPro" id="IPR001878">
    <property type="entry name" value="Znf_CCHC"/>
</dbReference>
<name>A0ABQ5RT62_9CHLO</name>
<dbReference type="EMBL" id="BSDZ01000008">
    <property type="protein sequence ID" value="GLI60797.1"/>
    <property type="molecule type" value="Genomic_DNA"/>
</dbReference>
<gene>
    <name evidence="4" type="ORF">VaNZ11_003032</name>
</gene>
<protein>
    <recommendedName>
        <fullName evidence="3">CCHC-type domain-containing protein</fullName>
    </recommendedName>
</protein>
<feature type="region of interest" description="Disordered" evidence="2">
    <location>
        <begin position="389"/>
        <end position="409"/>
    </location>
</feature>
<evidence type="ECO:0000313" key="5">
    <source>
        <dbReference type="Proteomes" id="UP001165090"/>
    </source>
</evidence>
<keyword evidence="5" id="KW-1185">Reference proteome</keyword>
<dbReference type="Proteomes" id="UP001165090">
    <property type="component" value="Unassembled WGS sequence"/>
</dbReference>
<evidence type="ECO:0000256" key="1">
    <source>
        <dbReference type="PROSITE-ProRule" id="PRU00047"/>
    </source>
</evidence>
<keyword evidence="1" id="KW-0863">Zinc-finger</keyword>
<reference evidence="4 5" key="1">
    <citation type="journal article" date="2023" name="IScience">
        <title>Expanded male sex-determining region conserved during the evolution of homothallism in the green alga Volvox.</title>
        <authorList>
            <person name="Yamamoto K."/>
            <person name="Matsuzaki R."/>
            <person name="Mahakham W."/>
            <person name="Heman W."/>
            <person name="Sekimoto H."/>
            <person name="Kawachi M."/>
            <person name="Minakuchi Y."/>
            <person name="Toyoda A."/>
            <person name="Nozaki H."/>
        </authorList>
    </citation>
    <scope>NUCLEOTIDE SEQUENCE [LARGE SCALE GENOMIC DNA]</scope>
    <source>
        <strain evidence="4 5">NIES-4468</strain>
    </source>
</reference>
<dbReference type="InterPro" id="IPR054722">
    <property type="entry name" value="PolX-like_BBD"/>
</dbReference>
<feature type="region of interest" description="Disordered" evidence="2">
    <location>
        <begin position="265"/>
        <end position="286"/>
    </location>
</feature>
<dbReference type="InterPro" id="IPR036875">
    <property type="entry name" value="Znf_CCHC_sf"/>
</dbReference>
<dbReference type="Pfam" id="PF22936">
    <property type="entry name" value="Pol_BBD"/>
    <property type="match status" value="1"/>
</dbReference>
<evidence type="ECO:0000256" key="2">
    <source>
        <dbReference type="SAM" id="MobiDB-lite"/>
    </source>
</evidence>
<keyword evidence="1" id="KW-0862">Zinc</keyword>
<comment type="caution">
    <text evidence="4">The sequence shown here is derived from an EMBL/GenBank/DDBJ whole genome shotgun (WGS) entry which is preliminary data.</text>
</comment>
<dbReference type="Pfam" id="PF14223">
    <property type="entry name" value="Retrotran_gag_2"/>
    <property type="match status" value="1"/>
</dbReference>
<dbReference type="PROSITE" id="PS50158">
    <property type="entry name" value="ZF_CCHC"/>
    <property type="match status" value="1"/>
</dbReference>
<organism evidence="4 5">
    <name type="scientific">Volvox africanus</name>
    <dbReference type="NCBI Taxonomy" id="51714"/>
    <lineage>
        <taxon>Eukaryota</taxon>
        <taxon>Viridiplantae</taxon>
        <taxon>Chlorophyta</taxon>
        <taxon>core chlorophytes</taxon>
        <taxon>Chlorophyceae</taxon>
        <taxon>CS clade</taxon>
        <taxon>Chlamydomonadales</taxon>
        <taxon>Volvocaceae</taxon>
        <taxon>Volvox</taxon>
    </lineage>
</organism>
<feature type="domain" description="CCHC-type" evidence="3">
    <location>
        <begin position="226"/>
        <end position="242"/>
    </location>
</feature>
<dbReference type="Gene3D" id="4.10.60.10">
    <property type="entry name" value="Zinc finger, CCHC-type"/>
    <property type="match status" value="1"/>
</dbReference>
<sequence length="772" mass="86808">METPVRSVYNEKLSLKNRSVWILRSKAAITAAKAGGALSKPRDDTNADKHESAESVIVNLLEDGDLDLWEKHDDINELYKALEERCKDMMIARKPVLWKQLSSVKMKPGESLRSYMIRIKDLVAELKECGDTVSDSNAITHALTGLTSSYKQFTNSFFAIAMPKDLEELEGKLLLVEQQVEAEATEATTVSLYAGQERFNNRKSKVKRDDGGNNNINNNDSGFRGRCCNCGQRGHRSADCKKQKEDKPFCTHCKKTGHTLAQCWSAPRKREEKKLDRDEDDDFPKDGPIFMFLPSELVESPVDPQVMVAKTEDYDSESQVEAAIWSWEPSGDLPCGDDDDMIEMRVVVPREVTAAAAMESPMVEPLEQSAAAAMESPMVEPLEQSAAAAMESPMVEPLEQSAAAETESPEELLEELEASMIERWKEYLTKRLAEMLKELEVSIIERWKEYMIERLAELLEESSVEPEAPFLDDLPSTSDLIIDVKTAWKYDAHTRELSLDQDKAVKETPTGGEHKVTSSSEVVLSMGAINQMMIDYVDWLENEWGMGATTPAAMVVPQSKGETLLCDKSASELNSKRMWFVDSGSFYHVTPDKDSLQNYRVLEEPIALTPVTGKPLYAIGYGDVVLRIDSSRSLHAFRQDRTGEPVLITVKGVFYVPEFHFRLISLKQLTARGAEYLGYGSSMSVFHQREDWYFEASYKLSVYAVHAEEMTCGRHGKPVAAVLPVRDRAKLWDSRYGHLSYFNVARLVEERMVTGIDVVSDRLRELGTSLCA</sequence>
<dbReference type="SUPFAM" id="SSF57756">
    <property type="entry name" value="Retrovirus zinc finger-like domains"/>
    <property type="match status" value="1"/>
</dbReference>
<accession>A0ABQ5RT62</accession>
<dbReference type="SMART" id="SM00343">
    <property type="entry name" value="ZnF_C2HC"/>
    <property type="match status" value="2"/>
</dbReference>
<evidence type="ECO:0000313" key="4">
    <source>
        <dbReference type="EMBL" id="GLI60797.1"/>
    </source>
</evidence>
<dbReference type="PANTHER" id="PTHR47481">
    <property type="match status" value="1"/>
</dbReference>
<proteinExistence type="predicted"/>
<evidence type="ECO:0000259" key="3">
    <source>
        <dbReference type="PROSITE" id="PS50158"/>
    </source>
</evidence>
<feature type="compositionally biased region" description="Basic and acidic residues" evidence="2">
    <location>
        <begin position="268"/>
        <end position="277"/>
    </location>
</feature>